<dbReference type="EMBL" id="JAEUAK010000004">
    <property type="protein sequence ID" value="MBW9053040.1"/>
    <property type="molecule type" value="Genomic_DNA"/>
</dbReference>
<proteinExistence type="inferred from homology"/>
<gene>
    <name evidence="12" type="ORF">JNB85_11490</name>
</gene>
<evidence type="ECO:0000256" key="1">
    <source>
        <dbReference type="ARBA" id="ARBA00004496"/>
    </source>
</evidence>
<dbReference type="SUPFAM" id="SSF53335">
    <property type="entry name" value="S-adenosyl-L-methionine-dependent methyltransferases"/>
    <property type="match status" value="1"/>
</dbReference>
<dbReference type="Pfam" id="PF01135">
    <property type="entry name" value="PCMT"/>
    <property type="match status" value="1"/>
</dbReference>
<dbReference type="PANTHER" id="PTHR11579">
    <property type="entry name" value="PROTEIN-L-ISOASPARTATE O-METHYLTRANSFERASE"/>
    <property type="match status" value="1"/>
</dbReference>
<evidence type="ECO:0000313" key="13">
    <source>
        <dbReference type="Proteomes" id="UP000717752"/>
    </source>
</evidence>
<comment type="similarity">
    <text evidence="2">Belongs to the methyltransferase superfamily. L-isoaspartyl/D-aspartyl protein methyltransferase family.</text>
</comment>
<comment type="subcellular location">
    <subcellularLocation>
        <location evidence="1">Cytoplasm</location>
    </subcellularLocation>
</comment>
<organism evidence="12 13">
    <name type="scientific">Rhizobium mesosinicum</name>
    <dbReference type="NCBI Taxonomy" id="335017"/>
    <lineage>
        <taxon>Bacteria</taxon>
        <taxon>Pseudomonadati</taxon>
        <taxon>Pseudomonadota</taxon>
        <taxon>Alphaproteobacteria</taxon>
        <taxon>Hyphomicrobiales</taxon>
        <taxon>Rhizobiaceae</taxon>
        <taxon>Rhizobium/Agrobacterium group</taxon>
        <taxon>Rhizobium</taxon>
    </lineage>
</organism>
<dbReference type="Proteomes" id="UP000717752">
    <property type="component" value="Unassembled WGS sequence"/>
</dbReference>
<reference evidence="12 13" key="1">
    <citation type="journal article" date="2021" name="MBio">
        <title>Poor Competitiveness of Bradyrhizobium in Pigeon Pea Root Colonization in Indian Soils.</title>
        <authorList>
            <person name="Chalasani D."/>
            <person name="Basu A."/>
            <person name="Pullabhotla S.V.S.R.N."/>
            <person name="Jorrin B."/>
            <person name="Neal A.L."/>
            <person name="Poole P.S."/>
            <person name="Podile A.R."/>
            <person name="Tkacz A."/>
        </authorList>
    </citation>
    <scope>NUCLEOTIDE SEQUENCE [LARGE SCALE GENOMIC DNA]</scope>
    <source>
        <strain evidence="12 13">HU56</strain>
    </source>
</reference>
<dbReference type="PANTHER" id="PTHR11579:SF0">
    <property type="entry name" value="PROTEIN-L-ISOASPARTATE(D-ASPARTATE) O-METHYLTRANSFERASE"/>
    <property type="match status" value="1"/>
</dbReference>
<evidence type="ECO:0000256" key="11">
    <source>
        <dbReference type="ARBA" id="ARBA00031350"/>
    </source>
</evidence>
<evidence type="ECO:0000256" key="8">
    <source>
        <dbReference type="ARBA" id="ARBA00022691"/>
    </source>
</evidence>
<evidence type="ECO:0000256" key="9">
    <source>
        <dbReference type="ARBA" id="ARBA00030757"/>
    </source>
</evidence>
<evidence type="ECO:0000256" key="6">
    <source>
        <dbReference type="ARBA" id="ARBA00022603"/>
    </source>
</evidence>
<evidence type="ECO:0000256" key="3">
    <source>
        <dbReference type="ARBA" id="ARBA00011890"/>
    </source>
</evidence>
<dbReference type="Gene3D" id="3.40.50.150">
    <property type="entry name" value="Vaccinia Virus protein VP39"/>
    <property type="match status" value="1"/>
</dbReference>
<keyword evidence="7" id="KW-0808">Transferase</keyword>
<name>A0ABS7GSY5_9HYPH</name>
<dbReference type="InterPro" id="IPR000682">
    <property type="entry name" value="PCMT"/>
</dbReference>
<evidence type="ECO:0000256" key="10">
    <source>
        <dbReference type="ARBA" id="ARBA00031323"/>
    </source>
</evidence>
<evidence type="ECO:0000256" key="5">
    <source>
        <dbReference type="ARBA" id="ARBA00022490"/>
    </source>
</evidence>
<evidence type="ECO:0000313" key="12">
    <source>
        <dbReference type="EMBL" id="MBW9053040.1"/>
    </source>
</evidence>
<sequence>MDETELAVCRQAYAAQMLAKMGVADDERLRQAFATVPREDFLDPPPWRMPNGSGYQDMPSTDPVILYQDVLIALQEERQVNNGSPSLHALGLHWLAPQPGETAFHVGAGGGYYTAMLSYLVGSAGHVVAIEYDRALAARATANLASYGNVEVICGNGLEWPQSPADAVYVNFAVHRPAVAWIDNLAVGGRLIFPLCAPSRDGNDNLRPRSARGGFFLIQRMPHHYRARYLSPTFFVWGHAASGTLETYKALEDTFRHGGMDKVTRLRWKTPREEDEWYSEQDWGLL</sequence>
<protein>
    <recommendedName>
        <fullName evidence="4">Protein-L-isoaspartate O-methyltransferase</fullName>
        <ecNumber evidence="3">2.1.1.77</ecNumber>
    </recommendedName>
    <alternativeName>
        <fullName evidence="11">L-isoaspartyl protein carboxyl methyltransferase</fullName>
    </alternativeName>
    <alternativeName>
        <fullName evidence="9">Protein L-isoaspartyl methyltransferase</fullName>
    </alternativeName>
    <alternativeName>
        <fullName evidence="10">Protein-beta-aspartate methyltransferase</fullName>
    </alternativeName>
</protein>
<evidence type="ECO:0000256" key="7">
    <source>
        <dbReference type="ARBA" id="ARBA00022679"/>
    </source>
</evidence>
<keyword evidence="5" id="KW-0963">Cytoplasm</keyword>
<accession>A0ABS7GSY5</accession>
<dbReference type="InterPro" id="IPR029063">
    <property type="entry name" value="SAM-dependent_MTases_sf"/>
</dbReference>
<keyword evidence="8" id="KW-0949">S-adenosyl-L-methionine</keyword>
<keyword evidence="13" id="KW-1185">Reference proteome</keyword>
<dbReference type="RefSeq" id="WP_220334488.1">
    <property type="nucleotide sequence ID" value="NZ_JAEUAK010000004.1"/>
</dbReference>
<evidence type="ECO:0000256" key="2">
    <source>
        <dbReference type="ARBA" id="ARBA00005369"/>
    </source>
</evidence>
<dbReference type="CDD" id="cd02440">
    <property type="entry name" value="AdoMet_MTases"/>
    <property type="match status" value="1"/>
</dbReference>
<dbReference type="EC" id="2.1.1.77" evidence="3"/>
<keyword evidence="6" id="KW-0489">Methyltransferase</keyword>
<comment type="caution">
    <text evidence="12">The sequence shown here is derived from an EMBL/GenBank/DDBJ whole genome shotgun (WGS) entry which is preliminary data.</text>
</comment>
<evidence type="ECO:0000256" key="4">
    <source>
        <dbReference type="ARBA" id="ARBA00013346"/>
    </source>
</evidence>